<dbReference type="GO" id="GO:0016705">
    <property type="term" value="F:oxidoreductase activity, acting on paired donors, with incorporation or reduction of molecular oxygen"/>
    <property type="evidence" value="ECO:0007669"/>
    <property type="project" value="InterPro"/>
</dbReference>
<keyword evidence="7" id="KW-0560">Oxidoreductase</keyword>
<protein>
    <recommendedName>
        <fullName evidence="10">Cytochrome P450</fullName>
    </recommendedName>
</protein>
<dbReference type="EMBL" id="KB726209">
    <property type="protein sequence ID" value="EMT74463.1"/>
    <property type="molecule type" value="Genomic_DNA"/>
</dbReference>
<gene>
    <name evidence="8" type="ORF">FOC4_g10000925</name>
</gene>
<dbReference type="PANTHER" id="PTHR24305:SF166">
    <property type="entry name" value="CYTOCHROME P450 12A4, MITOCHONDRIAL-RELATED"/>
    <property type="match status" value="1"/>
</dbReference>
<dbReference type="AlphaFoldDB" id="N1S6J9"/>
<reference evidence="9" key="2">
    <citation type="journal article" date="2014" name="PLoS ONE">
        <title>Genome and Transcriptome Analysis of the Fungal Pathogen Fusarium oxysporum f. sp. cubense Causing Banana Vascular Wilt Disease.</title>
        <authorList>
            <person name="Guo L."/>
            <person name="Han L."/>
            <person name="Yang L."/>
            <person name="Zeng H."/>
            <person name="Fan D."/>
            <person name="Zhu Y."/>
            <person name="Feng Y."/>
            <person name="Wang G."/>
            <person name="Peng C."/>
            <person name="Jiang X."/>
            <person name="Zhou D."/>
            <person name="Ni P."/>
            <person name="Liang C."/>
            <person name="Liu L."/>
            <person name="Wang J."/>
            <person name="Mao C."/>
            <person name="Fang X."/>
            <person name="Peng M."/>
            <person name="Huang J."/>
        </authorList>
    </citation>
    <scope>NUCLEOTIDE SEQUENCE [LARGE SCALE GENOMIC DNA]</scope>
    <source>
        <strain evidence="9">race 4</strain>
    </source>
</reference>
<evidence type="ECO:0000256" key="1">
    <source>
        <dbReference type="ARBA" id="ARBA00001971"/>
    </source>
</evidence>
<dbReference type="InterPro" id="IPR002401">
    <property type="entry name" value="Cyt_P450_E_grp-I"/>
</dbReference>
<keyword evidence="7" id="KW-0503">Monooxygenase</keyword>
<dbReference type="InterPro" id="IPR050121">
    <property type="entry name" value="Cytochrome_P450_monoxygenase"/>
</dbReference>
<organism evidence="8 9">
    <name type="scientific">Fusarium oxysporum f. sp. cubense (strain race 4)</name>
    <name type="common">Panama disease fungus</name>
    <dbReference type="NCBI Taxonomy" id="2502994"/>
    <lineage>
        <taxon>Eukaryota</taxon>
        <taxon>Fungi</taxon>
        <taxon>Dikarya</taxon>
        <taxon>Ascomycota</taxon>
        <taxon>Pezizomycotina</taxon>
        <taxon>Sordariomycetes</taxon>
        <taxon>Hypocreomycetidae</taxon>
        <taxon>Hypocreales</taxon>
        <taxon>Nectriaceae</taxon>
        <taxon>Fusarium</taxon>
        <taxon>Fusarium oxysporum species complex</taxon>
    </lineage>
</organism>
<evidence type="ECO:0000256" key="2">
    <source>
        <dbReference type="ARBA" id="ARBA00010617"/>
    </source>
</evidence>
<feature type="binding site" description="axial binding residue" evidence="6">
    <location>
        <position position="141"/>
    </location>
    <ligand>
        <name>heme</name>
        <dbReference type="ChEBI" id="CHEBI:30413"/>
    </ligand>
    <ligandPart>
        <name>Fe</name>
        <dbReference type="ChEBI" id="CHEBI:18248"/>
    </ligandPart>
</feature>
<dbReference type="PROSITE" id="PS00086">
    <property type="entry name" value="CYTOCHROME_P450"/>
    <property type="match status" value="1"/>
</dbReference>
<dbReference type="GO" id="GO:0005506">
    <property type="term" value="F:iron ion binding"/>
    <property type="evidence" value="ECO:0007669"/>
    <property type="project" value="InterPro"/>
</dbReference>
<feature type="non-terminal residue" evidence="8">
    <location>
        <position position="1"/>
    </location>
</feature>
<dbReference type="GO" id="GO:0004497">
    <property type="term" value="F:monooxygenase activity"/>
    <property type="evidence" value="ECO:0007669"/>
    <property type="project" value="UniProtKB-KW"/>
</dbReference>
<evidence type="ECO:0000313" key="8">
    <source>
        <dbReference type="EMBL" id="EMT74463.1"/>
    </source>
</evidence>
<dbReference type="Proteomes" id="UP000016929">
    <property type="component" value="Unassembled WGS sequence"/>
</dbReference>
<dbReference type="GO" id="GO:0020037">
    <property type="term" value="F:heme binding"/>
    <property type="evidence" value="ECO:0007669"/>
    <property type="project" value="InterPro"/>
</dbReference>
<proteinExistence type="inferred from homology"/>
<evidence type="ECO:0008006" key="10">
    <source>
        <dbReference type="Google" id="ProtNLM"/>
    </source>
</evidence>
<evidence type="ECO:0000256" key="6">
    <source>
        <dbReference type="PIRSR" id="PIRSR602401-1"/>
    </source>
</evidence>
<comment type="cofactor">
    <cofactor evidence="1 6">
        <name>heme</name>
        <dbReference type="ChEBI" id="CHEBI:30413"/>
    </cofactor>
</comment>
<evidence type="ECO:0000256" key="7">
    <source>
        <dbReference type="RuleBase" id="RU000461"/>
    </source>
</evidence>
<dbReference type="PRINTS" id="PR00385">
    <property type="entry name" value="P450"/>
</dbReference>
<dbReference type="PANTHER" id="PTHR24305">
    <property type="entry name" value="CYTOCHROME P450"/>
    <property type="match status" value="1"/>
</dbReference>
<evidence type="ECO:0000256" key="5">
    <source>
        <dbReference type="ARBA" id="ARBA00023004"/>
    </source>
</evidence>
<dbReference type="Pfam" id="PF00067">
    <property type="entry name" value="p450"/>
    <property type="match status" value="1"/>
</dbReference>
<name>N1S6J9_FUSC4</name>
<dbReference type="Gene3D" id="1.10.630.10">
    <property type="entry name" value="Cytochrome P450"/>
    <property type="match status" value="1"/>
</dbReference>
<dbReference type="InterPro" id="IPR017972">
    <property type="entry name" value="Cyt_P450_CS"/>
</dbReference>
<keyword evidence="3 6" id="KW-0349">Heme</keyword>
<dbReference type="SUPFAM" id="SSF48264">
    <property type="entry name" value="Cytochrome P450"/>
    <property type="match status" value="1"/>
</dbReference>
<dbReference type="PRINTS" id="PR00463">
    <property type="entry name" value="EP450I"/>
</dbReference>
<dbReference type="InterPro" id="IPR036396">
    <property type="entry name" value="Cyt_P450_sf"/>
</dbReference>
<comment type="similarity">
    <text evidence="2 7">Belongs to the cytochrome P450 family.</text>
</comment>
<keyword evidence="5 6" id="KW-0408">Iron</keyword>
<dbReference type="InterPro" id="IPR001128">
    <property type="entry name" value="Cyt_P450"/>
</dbReference>
<reference evidence="9" key="1">
    <citation type="submission" date="2012-09" db="EMBL/GenBank/DDBJ databases">
        <title>Genome sequencing and comparative transcriptomics of race 1 and race 4 of banana pathogen: Fusarium oxysporum f. sp. cubense.</title>
        <authorList>
            <person name="Fang X."/>
            <person name="Huang J."/>
        </authorList>
    </citation>
    <scope>NUCLEOTIDE SEQUENCE [LARGE SCALE GENOMIC DNA]</scope>
    <source>
        <strain evidence="9">race 4</strain>
    </source>
</reference>
<evidence type="ECO:0000256" key="3">
    <source>
        <dbReference type="ARBA" id="ARBA00022617"/>
    </source>
</evidence>
<dbReference type="HOGENOM" id="CLU_1360443_0_0_1"/>
<keyword evidence="4 6" id="KW-0479">Metal-binding</keyword>
<evidence type="ECO:0000313" key="9">
    <source>
        <dbReference type="Proteomes" id="UP000016929"/>
    </source>
</evidence>
<evidence type="ECO:0000256" key="4">
    <source>
        <dbReference type="ARBA" id="ARBA00022723"/>
    </source>
</evidence>
<accession>N1S6J9</accession>
<sequence length="201" mass="23171">LTYLIWILIKRPDVDHRLRLELSSLGKSYSSTDLANLPYLDAVIRETLRVYPPAPAPMPRVVPKSGFEFEGVSYPPDVKLPNTNMPQQTVISAQPYTIHRYEGVFEDPDEFRPERWLNVPSEKKDRMYRAFVPFSAGQRGCIGRGLAWMHIMKCIARTLQEFDRFELAEGMTDYDMDLIERGALAKPRSTKMWVNAYAKAI</sequence>
<dbReference type="STRING" id="1229665.N1S6J9"/>
<keyword evidence="9" id="KW-1185">Reference proteome</keyword>